<feature type="compositionally biased region" description="Polar residues" evidence="1">
    <location>
        <begin position="56"/>
        <end position="67"/>
    </location>
</feature>
<evidence type="ECO:0000256" key="1">
    <source>
        <dbReference type="SAM" id="MobiDB-lite"/>
    </source>
</evidence>
<dbReference type="EMBL" id="PZQS01000008">
    <property type="protein sequence ID" value="PVD26255.1"/>
    <property type="molecule type" value="Genomic_DNA"/>
</dbReference>
<accession>A0A2T7NYK0</accession>
<dbReference type="AlphaFoldDB" id="A0A2T7NYK0"/>
<name>A0A2T7NYK0_POMCA</name>
<sequence>MSCACRFSEDTGRNVLTNSSCLLSVLHSDGLDALKLVRKSEDMEDQRLALHRPRNNYLQKTSYDSNR</sequence>
<organism evidence="2 3">
    <name type="scientific">Pomacea canaliculata</name>
    <name type="common">Golden apple snail</name>
    <dbReference type="NCBI Taxonomy" id="400727"/>
    <lineage>
        <taxon>Eukaryota</taxon>
        <taxon>Metazoa</taxon>
        <taxon>Spiralia</taxon>
        <taxon>Lophotrochozoa</taxon>
        <taxon>Mollusca</taxon>
        <taxon>Gastropoda</taxon>
        <taxon>Caenogastropoda</taxon>
        <taxon>Architaenioglossa</taxon>
        <taxon>Ampullarioidea</taxon>
        <taxon>Ampullariidae</taxon>
        <taxon>Pomacea</taxon>
    </lineage>
</organism>
<evidence type="ECO:0000313" key="2">
    <source>
        <dbReference type="EMBL" id="PVD26255.1"/>
    </source>
</evidence>
<gene>
    <name evidence="2" type="ORF">C0Q70_13925</name>
</gene>
<keyword evidence="3" id="KW-1185">Reference proteome</keyword>
<proteinExistence type="predicted"/>
<comment type="caution">
    <text evidence="2">The sequence shown here is derived from an EMBL/GenBank/DDBJ whole genome shotgun (WGS) entry which is preliminary data.</text>
</comment>
<dbReference type="Proteomes" id="UP000245119">
    <property type="component" value="Linkage Group LG8"/>
</dbReference>
<feature type="region of interest" description="Disordered" evidence="1">
    <location>
        <begin position="47"/>
        <end position="67"/>
    </location>
</feature>
<protein>
    <submittedName>
        <fullName evidence="2">Uncharacterized protein</fullName>
    </submittedName>
</protein>
<evidence type="ECO:0000313" key="3">
    <source>
        <dbReference type="Proteomes" id="UP000245119"/>
    </source>
</evidence>
<reference evidence="2 3" key="1">
    <citation type="submission" date="2018-04" db="EMBL/GenBank/DDBJ databases">
        <title>The genome of golden apple snail Pomacea canaliculata provides insight into stress tolerance and invasive adaptation.</title>
        <authorList>
            <person name="Liu C."/>
            <person name="Liu B."/>
            <person name="Ren Y."/>
            <person name="Zhang Y."/>
            <person name="Wang H."/>
            <person name="Li S."/>
            <person name="Jiang F."/>
            <person name="Yin L."/>
            <person name="Zhang G."/>
            <person name="Qian W."/>
            <person name="Fan W."/>
        </authorList>
    </citation>
    <scope>NUCLEOTIDE SEQUENCE [LARGE SCALE GENOMIC DNA]</scope>
    <source>
        <strain evidence="2">SZHN2017</strain>
        <tissue evidence="2">Muscle</tissue>
    </source>
</reference>